<organism evidence="2 3">
    <name type="scientific">Emiliania huxleyi (strain CCMP1516)</name>
    <dbReference type="NCBI Taxonomy" id="280463"/>
    <lineage>
        <taxon>Eukaryota</taxon>
        <taxon>Haptista</taxon>
        <taxon>Haptophyta</taxon>
        <taxon>Prymnesiophyceae</taxon>
        <taxon>Isochrysidales</taxon>
        <taxon>Noelaerhabdaceae</taxon>
        <taxon>Emiliania</taxon>
    </lineage>
</organism>
<dbReference type="GeneID" id="17260745"/>
<dbReference type="InterPro" id="IPR000387">
    <property type="entry name" value="Tyr_Pase_dom"/>
</dbReference>
<dbReference type="Pfam" id="PF13350">
    <property type="entry name" value="Y_phosphatase3"/>
    <property type="match status" value="1"/>
</dbReference>
<evidence type="ECO:0000313" key="2">
    <source>
        <dbReference type="EnsemblProtists" id="EOD14676"/>
    </source>
</evidence>
<evidence type="ECO:0000313" key="3">
    <source>
        <dbReference type="Proteomes" id="UP000013827"/>
    </source>
</evidence>
<name>A0A0D3ITU1_EMIH1</name>
<sequence>MKRITLLNNQNQKQRTVVVTAAAADLEALASAAKSKLRLKRVTAFYTEDGTILQPGAPLHDDQRVLASVGERFVGAAPFVPIAQLAAVGDLHGERFELPGEKGAICWLPLGGGRLCLEDYLSTDEAAERVTRAVADVQAALSRGESVLLHCSAGLHRTGTVAFGVLRACGWAPVEAKRGLQLMRPETAEQDEVVGGQPAHEVSEA</sequence>
<keyword evidence="3" id="KW-1185">Reference proteome</keyword>
<dbReference type="EnsemblProtists" id="EOD14676">
    <property type="protein sequence ID" value="EOD14676"/>
    <property type="gene ID" value="EMIHUDRAFT_197171"/>
</dbReference>
<evidence type="ECO:0000259" key="1">
    <source>
        <dbReference type="PROSITE" id="PS50056"/>
    </source>
</evidence>
<reference evidence="2" key="2">
    <citation type="submission" date="2024-10" db="UniProtKB">
        <authorList>
            <consortium name="EnsemblProtists"/>
        </authorList>
    </citation>
    <scope>IDENTIFICATION</scope>
</reference>
<dbReference type="AlphaFoldDB" id="A0A0D3ITU1"/>
<dbReference type="PROSITE" id="PS00383">
    <property type="entry name" value="TYR_PHOSPHATASE_1"/>
    <property type="match status" value="1"/>
</dbReference>
<protein>
    <recommendedName>
        <fullName evidence="1">Tyrosine specific protein phosphatases domain-containing protein</fullName>
    </recommendedName>
</protein>
<dbReference type="KEGG" id="ehx:EMIHUDRAFT_197171"/>
<dbReference type="InterPro" id="IPR016130">
    <property type="entry name" value="Tyr_Pase_AS"/>
</dbReference>
<reference evidence="3" key="1">
    <citation type="journal article" date="2013" name="Nature">
        <title>Pan genome of the phytoplankton Emiliania underpins its global distribution.</title>
        <authorList>
            <person name="Read B.A."/>
            <person name="Kegel J."/>
            <person name="Klute M.J."/>
            <person name="Kuo A."/>
            <person name="Lefebvre S.C."/>
            <person name="Maumus F."/>
            <person name="Mayer C."/>
            <person name="Miller J."/>
            <person name="Monier A."/>
            <person name="Salamov A."/>
            <person name="Young J."/>
            <person name="Aguilar M."/>
            <person name="Claverie J.M."/>
            <person name="Frickenhaus S."/>
            <person name="Gonzalez K."/>
            <person name="Herman E.K."/>
            <person name="Lin Y.C."/>
            <person name="Napier J."/>
            <person name="Ogata H."/>
            <person name="Sarno A.F."/>
            <person name="Shmutz J."/>
            <person name="Schroeder D."/>
            <person name="de Vargas C."/>
            <person name="Verret F."/>
            <person name="von Dassow P."/>
            <person name="Valentin K."/>
            <person name="Van de Peer Y."/>
            <person name="Wheeler G."/>
            <person name="Dacks J.B."/>
            <person name="Delwiche C.F."/>
            <person name="Dyhrman S.T."/>
            <person name="Glockner G."/>
            <person name="John U."/>
            <person name="Richards T."/>
            <person name="Worden A.Z."/>
            <person name="Zhang X."/>
            <person name="Grigoriev I.V."/>
            <person name="Allen A.E."/>
            <person name="Bidle K."/>
            <person name="Borodovsky M."/>
            <person name="Bowler C."/>
            <person name="Brownlee C."/>
            <person name="Cock J.M."/>
            <person name="Elias M."/>
            <person name="Gladyshev V.N."/>
            <person name="Groth M."/>
            <person name="Guda C."/>
            <person name="Hadaegh A."/>
            <person name="Iglesias-Rodriguez M.D."/>
            <person name="Jenkins J."/>
            <person name="Jones B.M."/>
            <person name="Lawson T."/>
            <person name="Leese F."/>
            <person name="Lindquist E."/>
            <person name="Lobanov A."/>
            <person name="Lomsadze A."/>
            <person name="Malik S.B."/>
            <person name="Marsh M.E."/>
            <person name="Mackinder L."/>
            <person name="Mock T."/>
            <person name="Mueller-Roeber B."/>
            <person name="Pagarete A."/>
            <person name="Parker M."/>
            <person name="Probert I."/>
            <person name="Quesneville H."/>
            <person name="Raines C."/>
            <person name="Rensing S.A."/>
            <person name="Riano-Pachon D.M."/>
            <person name="Richier S."/>
            <person name="Rokitta S."/>
            <person name="Shiraiwa Y."/>
            <person name="Soanes D.M."/>
            <person name="van der Giezen M."/>
            <person name="Wahlund T.M."/>
            <person name="Williams B."/>
            <person name="Wilson W."/>
            <person name="Wolfe G."/>
            <person name="Wurch L.L."/>
        </authorList>
    </citation>
    <scope>NUCLEOTIDE SEQUENCE</scope>
</reference>
<dbReference type="InterPro" id="IPR026893">
    <property type="entry name" value="Tyr/Ser_Pase_IphP-type"/>
</dbReference>
<dbReference type="Proteomes" id="UP000013827">
    <property type="component" value="Unassembled WGS sequence"/>
</dbReference>
<dbReference type="PaxDb" id="2903-EOD14676"/>
<dbReference type="PROSITE" id="PS50056">
    <property type="entry name" value="TYR_PHOSPHATASE_2"/>
    <property type="match status" value="1"/>
</dbReference>
<dbReference type="GO" id="GO:0004721">
    <property type="term" value="F:phosphoprotein phosphatase activity"/>
    <property type="evidence" value="ECO:0007669"/>
    <property type="project" value="InterPro"/>
</dbReference>
<dbReference type="HOGENOM" id="CLU_1339683_0_0_1"/>
<dbReference type="RefSeq" id="XP_005767105.1">
    <property type="nucleotide sequence ID" value="XM_005767048.1"/>
</dbReference>
<dbReference type="Gene3D" id="3.90.190.10">
    <property type="entry name" value="Protein tyrosine phosphatase superfamily"/>
    <property type="match status" value="1"/>
</dbReference>
<proteinExistence type="predicted"/>
<feature type="domain" description="Tyrosine specific protein phosphatases" evidence="1">
    <location>
        <begin position="128"/>
        <end position="192"/>
    </location>
</feature>
<dbReference type="InterPro" id="IPR029021">
    <property type="entry name" value="Prot-tyrosine_phosphatase-like"/>
</dbReference>
<accession>A0A0D3ITU1</accession>
<dbReference type="SUPFAM" id="SSF52799">
    <property type="entry name" value="(Phosphotyrosine protein) phosphatases II"/>
    <property type="match status" value="1"/>
</dbReference>